<dbReference type="InterPro" id="IPR041492">
    <property type="entry name" value="HAD_2"/>
</dbReference>
<dbReference type="PANTHER" id="PTHR43481">
    <property type="entry name" value="FRUCTOSE-1-PHOSPHATE PHOSPHATASE"/>
    <property type="match status" value="1"/>
</dbReference>
<name>A0A9X3F8E8_9BACT</name>
<sequence>MGITVHPEAKALIFDLDGTLSDSLPVHIKTWNMVGEKYGFDFDPQIIFEMTGMPTIEFARRIIRQYNVSETPENLVKMKQQSFWDFAHLLIPVVKVTAIVEKYHGKLPMSVGTGASRKSAEVQLKALGLTDYFDTIISADDVTNHKPEPDTFLECARLMGVAPEFCQVFEDGDLGITAAKTAGMFVTDIRPHIKYGEWALS</sequence>
<dbReference type="InterPro" id="IPR010976">
    <property type="entry name" value="B-phosphoglucomutase_hydrolase"/>
</dbReference>
<comment type="similarity">
    <text evidence="1">Belongs to the HAD-like hydrolase superfamily. CbbY/CbbZ/Gph/YieH family.</text>
</comment>
<dbReference type="RefSeq" id="WP_343334795.1">
    <property type="nucleotide sequence ID" value="NZ_JAPOHD010000058.1"/>
</dbReference>
<dbReference type="InterPro" id="IPR023214">
    <property type="entry name" value="HAD_sf"/>
</dbReference>
<dbReference type="Pfam" id="PF13419">
    <property type="entry name" value="HAD_2"/>
    <property type="match status" value="1"/>
</dbReference>
<dbReference type="InterPro" id="IPR023198">
    <property type="entry name" value="PGP-like_dom2"/>
</dbReference>
<dbReference type="GO" id="GO:0050308">
    <property type="term" value="F:sugar-phosphatase activity"/>
    <property type="evidence" value="ECO:0007669"/>
    <property type="project" value="TreeGrafter"/>
</dbReference>
<gene>
    <name evidence="2" type="ORF">OU798_19120</name>
</gene>
<dbReference type="Proteomes" id="UP001145087">
    <property type="component" value="Unassembled WGS sequence"/>
</dbReference>
<evidence type="ECO:0000256" key="1">
    <source>
        <dbReference type="ARBA" id="ARBA00006171"/>
    </source>
</evidence>
<dbReference type="InterPro" id="IPR036412">
    <property type="entry name" value="HAD-like_sf"/>
</dbReference>
<dbReference type="Gene3D" id="3.40.50.1000">
    <property type="entry name" value="HAD superfamily/HAD-like"/>
    <property type="match status" value="1"/>
</dbReference>
<protein>
    <submittedName>
        <fullName evidence="2">Beta-phosphoglucomutase family hydrolase</fullName>
    </submittedName>
</protein>
<evidence type="ECO:0000313" key="3">
    <source>
        <dbReference type="Proteomes" id="UP001145087"/>
    </source>
</evidence>
<dbReference type="Gene3D" id="1.10.150.240">
    <property type="entry name" value="Putative phosphatase, domain 2"/>
    <property type="match status" value="1"/>
</dbReference>
<dbReference type="NCBIfam" id="TIGR01509">
    <property type="entry name" value="HAD-SF-IA-v3"/>
    <property type="match status" value="1"/>
</dbReference>
<keyword evidence="2" id="KW-0378">Hydrolase</keyword>
<dbReference type="InterPro" id="IPR006439">
    <property type="entry name" value="HAD-SF_hydro_IA"/>
</dbReference>
<evidence type="ECO:0000313" key="2">
    <source>
        <dbReference type="EMBL" id="MCY1722469.1"/>
    </source>
</evidence>
<dbReference type="SFLD" id="SFLDS00003">
    <property type="entry name" value="Haloacid_Dehalogenase"/>
    <property type="match status" value="1"/>
</dbReference>
<comment type="caution">
    <text evidence="2">The sequence shown here is derived from an EMBL/GenBank/DDBJ whole genome shotgun (WGS) entry which is preliminary data.</text>
</comment>
<dbReference type="AlphaFoldDB" id="A0A9X3F8E8"/>
<proteinExistence type="inferred from homology"/>
<dbReference type="SFLD" id="SFLDG01129">
    <property type="entry name" value="C1.5:_HAD__Beta-PGM__Phosphata"/>
    <property type="match status" value="1"/>
</dbReference>
<accession>A0A9X3F8E8</accession>
<dbReference type="CDD" id="cd07505">
    <property type="entry name" value="HAD_BPGM-like"/>
    <property type="match status" value="1"/>
</dbReference>
<organism evidence="2 3">
    <name type="scientific">Draconibacterium aestuarii</name>
    <dbReference type="NCBI Taxonomy" id="2998507"/>
    <lineage>
        <taxon>Bacteria</taxon>
        <taxon>Pseudomonadati</taxon>
        <taxon>Bacteroidota</taxon>
        <taxon>Bacteroidia</taxon>
        <taxon>Marinilabiliales</taxon>
        <taxon>Prolixibacteraceae</taxon>
        <taxon>Draconibacterium</taxon>
    </lineage>
</organism>
<dbReference type="NCBIfam" id="TIGR02009">
    <property type="entry name" value="PGMB-YQAB-SF"/>
    <property type="match status" value="1"/>
</dbReference>
<dbReference type="InterPro" id="IPR051806">
    <property type="entry name" value="HAD-like_SPP"/>
</dbReference>
<reference evidence="2" key="1">
    <citation type="submission" date="2022-11" db="EMBL/GenBank/DDBJ databases">
        <title>Marilongibacter aestuarii gen. nov., sp. nov., isolated from tidal flat sediment.</title>
        <authorList>
            <person name="Jiayan W."/>
        </authorList>
    </citation>
    <scope>NUCLEOTIDE SEQUENCE</scope>
    <source>
        <strain evidence="2">Z1-6</strain>
    </source>
</reference>
<dbReference type="SUPFAM" id="SSF56784">
    <property type="entry name" value="HAD-like"/>
    <property type="match status" value="1"/>
</dbReference>
<dbReference type="EMBL" id="JAPOHD010000058">
    <property type="protein sequence ID" value="MCY1722469.1"/>
    <property type="molecule type" value="Genomic_DNA"/>
</dbReference>
<keyword evidence="3" id="KW-1185">Reference proteome</keyword>
<dbReference type="PANTHER" id="PTHR43481:SF4">
    <property type="entry name" value="GLYCEROL-1-PHOSPHATE PHOSPHOHYDROLASE 1-RELATED"/>
    <property type="match status" value="1"/>
</dbReference>